<protein>
    <submittedName>
        <fullName evidence="2">Uncharacterized protein</fullName>
    </submittedName>
</protein>
<evidence type="ECO:0000256" key="1">
    <source>
        <dbReference type="SAM" id="MobiDB-lite"/>
    </source>
</evidence>
<feature type="region of interest" description="Disordered" evidence="1">
    <location>
        <begin position="234"/>
        <end position="260"/>
    </location>
</feature>
<name>A0A4D4KTT7_9ACTN</name>
<comment type="caution">
    <text evidence="2">The sequence shown here is derived from an EMBL/GenBank/DDBJ whole genome shotgun (WGS) entry which is preliminary data.</text>
</comment>
<gene>
    <name evidence="2" type="ORF">SANT12839_101450</name>
</gene>
<reference evidence="2 3" key="1">
    <citation type="journal article" date="2020" name="Int. J. Syst. Evol. Microbiol.">
        <title>Reclassification of Streptomyces castelarensis and Streptomyces sporoclivatus as later heterotypic synonyms of Streptomyces antimycoticus.</title>
        <authorList>
            <person name="Komaki H."/>
            <person name="Tamura T."/>
        </authorList>
    </citation>
    <scope>NUCLEOTIDE SEQUENCE [LARGE SCALE GENOMIC DNA]</scope>
    <source>
        <strain evidence="2 3">NBRC 12839</strain>
    </source>
</reference>
<evidence type="ECO:0000313" key="3">
    <source>
        <dbReference type="Proteomes" id="UP000299290"/>
    </source>
</evidence>
<sequence length="486" mass="54928">MHDVAACRHIHLAACPDLSETRDVSSTFRHAFVLVRDAADHELAATASRQLRRPDDFLAAARYMVEAGYHPKAGRTTLRLAEVFAARMRRSSRGHFALSAEATARELGLKKRAVMYHARYLRELGLIAYVEHGSKTNVLRTRRGSAWRPGDGYRGTATLFAAVAPRMWDDAQGRRIAGTGYTARITGVTGAGRVRAVEEARRKASRRRPRRTSCTPSVVVPKDHRQVQVVGGKNNTPRQRATCPKTSRPTTTDRGPVSPTECARGITLTERLQGEVWWLHRACPRRLAYALRPLITIGWTWQGLAAELLTWAVPGYLRDPAAYVRHELARRQRLGSLTGVAPPEVPADDGTRHAAMLRNREERNAPIWQRYAQQLRPALRRRLAAVRQSLPRQRNTAVEYRSWLREDEEDFARSLPMQSWDEDISPLEVYRARALGAPLPAPRHAKADRGWLEHLRDQRDAERAFGELRAELEEWEAVGHQVTGHS</sequence>
<organism evidence="2 3">
    <name type="scientific">Streptomyces antimycoticus</name>
    <dbReference type="NCBI Taxonomy" id="68175"/>
    <lineage>
        <taxon>Bacteria</taxon>
        <taxon>Bacillati</taxon>
        <taxon>Actinomycetota</taxon>
        <taxon>Actinomycetes</taxon>
        <taxon>Kitasatosporales</taxon>
        <taxon>Streptomycetaceae</taxon>
        <taxon>Streptomyces</taxon>
        <taxon>Streptomyces violaceusniger group</taxon>
    </lineage>
</organism>
<proteinExistence type="predicted"/>
<dbReference type="EMBL" id="BJHV01000003">
    <property type="protein sequence ID" value="GDY49263.1"/>
    <property type="molecule type" value="Genomic_DNA"/>
</dbReference>
<dbReference type="Proteomes" id="UP000299290">
    <property type="component" value="Unassembled WGS sequence"/>
</dbReference>
<feature type="compositionally biased region" description="Polar residues" evidence="1">
    <location>
        <begin position="234"/>
        <end position="253"/>
    </location>
</feature>
<keyword evidence="3" id="KW-1185">Reference proteome</keyword>
<evidence type="ECO:0000313" key="2">
    <source>
        <dbReference type="EMBL" id="GDY49263.1"/>
    </source>
</evidence>
<accession>A0A4D4KTT7</accession>
<dbReference type="AlphaFoldDB" id="A0A4D4KTT7"/>